<dbReference type="InterPro" id="IPR001173">
    <property type="entry name" value="Glyco_trans_2-like"/>
</dbReference>
<dbReference type="Gene3D" id="3.90.550.10">
    <property type="entry name" value="Spore Coat Polysaccharide Biosynthesis Protein SpsA, Chain A"/>
    <property type="match status" value="1"/>
</dbReference>
<evidence type="ECO:0000256" key="2">
    <source>
        <dbReference type="ARBA" id="ARBA00022676"/>
    </source>
</evidence>
<dbReference type="AlphaFoldDB" id="A0AAW5F120"/>
<comment type="caution">
    <text evidence="10">The sequence shown here is derived from an EMBL/GenBank/DDBJ whole genome shotgun (WGS) entry which is preliminary data.</text>
</comment>
<dbReference type="InterPro" id="IPR029044">
    <property type="entry name" value="Nucleotide-diphossugar_trans"/>
</dbReference>
<feature type="compositionally biased region" description="Basic and acidic residues" evidence="7">
    <location>
        <begin position="207"/>
        <end position="223"/>
    </location>
</feature>
<evidence type="ECO:0000256" key="4">
    <source>
        <dbReference type="ARBA" id="ARBA00022692"/>
    </source>
</evidence>
<dbReference type="Proteomes" id="UP001203136">
    <property type="component" value="Unassembled WGS sequence"/>
</dbReference>
<keyword evidence="3 10" id="KW-0808">Transferase</keyword>
<feature type="domain" description="Glycosyltransferase 2-like" evidence="9">
    <location>
        <begin position="96"/>
        <end position="197"/>
    </location>
</feature>
<dbReference type="PANTHER" id="PTHR43867">
    <property type="entry name" value="CELLULOSE SYNTHASE CATALYTIC SUBUNIT A [UDP-FORMING]"/>
    <property type="match status" value="1"/>
</dbReference>
<protein>
    <submittedName>
        <fullName evidence="10">Glycosyltransferase</fullName>
        <ecNumber evidence="10">2.4.-.-</ecNumber>
    </submittedName>
</protein>
<evidence type="ECO:0000256" key="5">
    <source>
        <dbReference type="ARBA" id="ARBA00022989"/>
    </source>
</evidence>
<dbReference type="Pfam" id="PF00535">
    <property type="entry name" value="Glycos_transf_2"/>
    <property type="match status" value="1"/>
</dbReference>
<comment type="subcellular location">
    <subcellularLocation>
        <location evidence="1">Membrane</location>
        <topology evidence="1">Multi-pass membrane protein</topology>
    </subcellularLocation>
</comment>
<evidence type="ECO:0000259" key="9">
    <source>
        <dbReference type="Pfam" id="PF00535"/>
    </source>
</evidence>
<evidence type="ECO:0000313" key="10">
    <source>
        <dbReference type="EMBL" id="MCK0085275.1"/>
    </source>
</evidence>
<sequence length="230" mass="26410">MGKKIKIAKQEKKGTKEKVWIVIALISMAVYIGWRLFFTIPDHNVYGWLATICGICLAVSETISMLEGTEHFARLGKKSEPDMPVVPFSWYPDVDILIATHNEETELLYKTVNGCRHMDYPDKSKVHIYICDDGNRPEMAELAKKMRVGYFGLADNKEAKAGNLNHAIGKTTSPWIVTFDSDMIPTHNFLMETVPYIFLPRMKKKKDGSWEERTEEEKNEKYKIGFIQTP</sequence>
<evidence type="ECO:0000256" key="8">
    <source>
        <dbReference type="SAM" id="Phobius"/>
    </source>
</evidence>
<organism evidence="10 11">
    <name type="scientific">Clostridium symbiosum</name>
    <name type="common">Bacteroides symbiosus</name>
    <dbReference type="NCBI Taxonomy" id="1512"/>
    <lineage>
        <taxon>Bacteria</taxon>
        <taxon>Bacillati</taxon>
        <taxon>Bacillota</taxon>
        <taxon>Clostridia</taxon>
        <taxon>Lachnospirales</taxon>
        <taxon>Lachnospiraceae</taxon>
        <taxon>Otoolea</taxon>
    </lineage>
</organism>
<feature type="region of interest" description="Disordered" evidence="7">
    <location>
        <begin position="207"/>
        <end position="230"/>
    </location>
</feature>
<feature type="transmembrane region" description="Helical" evidence="8">
    <location>
        <begin position="46"/>
        <end position="66"/>
    </location>
</feature>
<dbReference type="RefSeq" id="WP_247213154.1">
    <property type="nucleotide sequence ID" value="NZ_JAINVB010000001.1"/>
</dbReference>
<evidence type="ECO:0000256" key="1">
    <source>
        <dbReference type="ARBA" id="ARBA00004141"/>
    </source>
</evidence>
<accession>A0AAW5F120</accession>
<gene>
    <name evidence="10" type="ORF">K5I21_05210</name>
</gene>
<keyword evidence="4 8" id="KW-0812">Transmembrane</keyword>
<evidence type="ECO:0000256" key="7">
    <source>
        <dbReference type="SAM" id="MobiDB-lite"/>
    </source>
</evidence>
<feature type="transmembrane region" description="Helical" evidence="8">
    <location>
        <begin position="20"/>
        <end position="40"/>
    </location>
</feature>
<reference evidence="10" key="1">
    <citation type="journal article" date="2022" name="Cell Host Microbe">
        <title>Colonization of the live biotherapeutic product VE303 and modulation of the microbiota and metabolites in healthy volunteers.</title>
        <authorList>
            <person name="Dsouza M."/>
            <person name="Menon R."/>
            <person name="Crossette E."/>
            <person name="Bhattarai S.K."/>
            <person name="Schneider J."/>
            <person name="Kim Y.G."/>
            <person name="Reddy S."/>
            <person name="Caballero S."/>
            <person name="Felix C."/>
            <person name="Cornacchione L."/>
            <person name="Hendrickson J."/>
            <person name="Watson A.R."/>
            <person name="Minot S.S."/>
            <person name="Greenfield N."/>
            <person name="Schopf L."/>
            <person name="Szabady R."/>
            <person name="Patarroyo J."/>
            <person name="Smith W."/>
            <person name="Harrison P."/>
            <person name="Kuijper E.J."/>
            <person name="Kelly C.P."/>
            <person name="Olle B."/>
            <person name="Bobilev D."/>
            <person name="Silber J.L."/>
            <person name="Bucci V."/>
            <person name="Roberts B."/>
            <person name="Faith J."/>
            <person name="Norman J.M."/>
        </authorList>
    </citation>
    <scope>NUCLEOTIDE SEQUENCE</scope>
    <source>
        <strain evidence="10">VE303-04</strain>
    </source>
</reference>
<evidence type="ECO:0000313" key="11">
    <source>
        <dbReference type="Proteomes" id="UP001203136"/>
    </source>
</evidence>
<dbReference type="GO" id="GO:0016758">
    <property type="term" value="F:hexosyltransferase activity"/>
    <property type="evidence" value="ECO:0007669"/>
    <property type="project" value="TreeGrafter"/>
</dbReference>
<proteinExistence type="predicted"/>
<keyword evidence="5 8" id="KW-1133">Transmembrane helix</keyword>
<dbReference type="PANTHER" id="PTHR43867:SF2">
    <property type="entry name" value="CELLULOSE SYNTHASE CATALYTIC SUBUNIT A [UDP-FORMING]"/>
    <property type="match status" value="1"/>
</dbReference>
<dbReference type="EC" id="2.4.-.-" evidence="10"/>
<dbReference type="InterPro" id="IPR050321">
    <property type="entry name" value="Glycosyltr_2/OpgH_subfam"/>
</dbReference>
<evidence type="ECO:0000256" key="3">
    <source>
        <dbReference type="ARBA" id="ARBA00022679"/>
    </source>
</evidence>
<keyword evidence="6 8" id="KW-0472">Membrane</keyword>
<evidence type="ECO:0000256" key="6">
    <source>
        <dbReference type="ARBA" id="ARBA00023136"/>
    </source>
</evidence>
<dbReference type="SUPFAM" id="SSF53448">
    <property type="entry name" value="Nucleotide-diphospho-sugar transferases"/>
    <property type="match status" value="1"/>
</dbReference>
<keyword evidence="2 10" id="KW-0328">Glycosyltransferase</keyword>
<name>A0AAW5F120_CLOSY</name>
<dbReference type="EMBL" id="JAINVB010000001">
    <property type="protein sequence ID" value="MCK0085275.1"/>
    <property type="molecule type" value="Genomic_DNA"/>
</dbReference>
<dbReference type="GO" id="GO:0005886">
    <property type="term" value="C:plasma membrane"/>
    <property type="evidence" value="ECO:0007669"/>
    <property type="project" value="TreeGrafter"/>
</dbReference>